<organism evidence="1 2">
    <name type="scientific">Pedobacter jeongneungensis</name>
    <dbReference type="NCBI Taxonomy" id="947309"/>
    <lineage>
        <taxon>Bacteria</taxon>
        <taxon>Pseudomonadati</taxon>
        <taxon>Bacteroidota</taxon>
        <taxon>Sphingobacteriia</taxon>
        <taxon>Sphingobacteriales</taxon>
        <taxon>Sphingobacteriaceae</taxon>
        <taxon>Pedobacter</taxon>
    </lineage>
</organism>
<dbReference type="EMBL" id="BAABBY010000005">
    <property type="protein sequence ID" value="GAA4205069.1"/>
    <property type="molecule type" value="Genomic_DNA"/>
</dbReference>
<gene>
    <name evidence="1" type="ORF">GCM10022289_24000</name>
</gene>
<name>A0ABP8BEK7_9SPHI</name>
<sequence length="103" mass="11422">MRRITPTIIEQKREIRNDVLKIFFNSSSSLLNSAVYFTTPDVIAPFAKDNTTDIKLANAPINATPAGPVKIAIALLATNPELILINVTIAEKRLVFINFTIIR</sequence>
<protein>
    <submittedName>
        <fullName evidence="1">Uncharacterized protein</fullName>
    </submittedName>
</protein>
<evidence type="ECO:0000313" key="2">
    <source>
        <dbReference type="Proteomes" id="UP001501772"/>
    </source>
</evidence>
<proteinExistence type="predicted"/>
<keyword evidence="2" id="KW-1185">Reference proteome</keyword>
<reference evidence="2" key="1">
    <citation type="journal article" date="2019" name="Int. J. Syst. Evol. Microbiol.">
        <title>The Global Catalogue of Microorganisms (GCM) 10K type strain sequencing project: providing services to taxonomists for standard genome sequencing and annotation.</title>
        <authorList>
            <consortium name="The Broad Institute Genomics Platform"/>
            <consortium name="The Broad Institute Genome Sequencing Center for Infectious Disease"/>
            <person name="Wu L."/>
            <person name="Ma J."/>
        </authorList>
    </citation>
    <scope>NUCLEOTIDE SEQUENCE [LARGE SCALE GENOMIC DNA]</scope>
    <source>
        <strain evidence="2">JCM 17626</strain>
    </source>
</reference>
<comment type="caution">
    <text evidence="1">The sequence shown here is derived from an EMBL/GenBank/DDBJ whole genome shotgun (WGS) entry which is preliminary data.</text>
</comment>
<evidence type="ECO:0000313" key="1">
    <source>
        <dbReference type="EMBL" id="GAA4205069.1"/>
    </source>
</evidence>
<dbReference type="Proteomes" id="UP001501772">
    <property type="component" value="Unassembled WGS sequence"/>
</dbReference>
<accession>A0ABP8BEK7</accession>